<name>A0A2W7RWB4_9BACT</name>
<gene>
    <name evidence="1" type="ORF">LX80_02734</name>
</gene>
<comment type="caution">
    <text evidence="1">The sequence shown here is derived from an EMBL/GenBank/DDBJ whole genome shotgun (WGS) entry which is preliminary data.</text>
</comment>
<protein>
    <submittedName>
        <fullName evidence="1">Uncharacterized protein</fullName>
    </submittedName>
</protein>
<dbReference type="Proteomes" id="UP000249720">
    <property type="component" value="Unassembled WGS sequence"/>
</dbReference>
<evidence type="ECO:0000313" key="1">
    <source>
        <dbReference type="EMBL" id="PZX59487.1"/>
    </source>
</evidence>
<proteinExistence type="predicted"/>
<dbReference type="AlphaFoldDB" id="A0A2W7RWB4"/>
<dbReference type="EMBL" id="QKZV01000013">
    <property type="protein sequence ID" value="PZX59487.1"/>
    <property type="molecule type" value="Genomic_DNA"/>
</dbReference>
<sequence>MQTKKMSLADLQQQLSRAEMKKIKAGGNLDQGLSGTQGYMCCWTGTSNCSICQPAARPDCVSGATAVEC</sequence>
<keyword evidence="2" id="KW-1185">Reference proteome</keyword>
<evidence type="ECO:0000313" key="2">
    <source>
        <dbReference type="Proteomes" id="UP000249720"/>
    </source>
</evidence>
<accession>A0A2W7RWB4</accession>
<reference evidence="1 2" key="1">
    <citation type="submission" date="2018-06" db="EMBL/GenBank/DDBJ databases">
        <title>Genomic Encyclopedia of Archaeal and Bacterial Type Strains, Phase II (KMG-II): from individual species to whole genera.</title>
        <authorList>
            <person name="Goeker M."/>
        </authorList>
    </citation>
    <scope>NUCLEOTIDE SEQUENCE [LARGE SCALE GENOMIC DNA]</scope>
    <source>
        <strain evidence="1 2">DSM 23241</strain>
    </source>
</reference>
<dbReference type="RefSeq" id="WP_111297216.1">
    <property type="nucleotide sequence ID" value="NZ_QKZV01000013.1"/>
</dbReference>
<organism evidence="1 2">
    <name type="scientific">Hydrotalea sandarakina</name>
    <dbReference type="NCBI Taxonomy" id="1004304"/>
    <lineage>
        <taxon>Bacteria</taxon>
        <taxon>Pseudomonadati</taxon>
        <taxon>Bacteroidota</taxon>
        <taxon>Chitinophagia</taxon>
        <taxon>Chitinophagales</taxon>
        <taxon>Chitinophagaceae</taxon>
        <taxon>Hydrotalea</taxon>
    </lineage>
</organism>
<dbReference type="OrthoDB" id="1264911at2"/>